<accession>A0AAV4G0M3</accession>
<evidence type="ECO:0000313" key="3">
    <source>
        <dbReference type="Proteomes" id="UP000762676"/>
    </source>
</evidence>
<feature type="compositionally biased region" description="Basic residues" evidence="1">
    <location>
        <begin position="407"/>
        <end position="423"/>
    </location>
</feature>
<feature type="region of interest" description="Disordered" evidence="1">
    <location>
        <begin position="471"/>
        <end position="536"/>
    </location>
</feature>
<feature type="region of interest" description="Disordered" evidence="1">
    <location>
        <begin position="281"/>
        <end position="323"/>
    </location>
</feature>
<feature type="compositionally biased region" description="Basic and acidic residues" evidence="1">
    <location>
        <begin position="144"/>
        <end position="155"/>
    </location>
</feature>
<feature type="compositionally biased region" description="Acidic residues" evidence="1">
    <location>
        <begin position="681"/>
        <end position="696"/>
    </location>
</feature>
<feature type="compositionally biased region" description="Basic and acidic residues" evidence="1">
    <location>
        <begin position="388"/>
        <end position="401"/>
    </location>
</feature>
<dbReference type="AlphaFoldDB" id="A0AAV4G0M3"/>
<dbReference type="EMBL" id="BMAT01011796">
    <property type="protein sequence ID" value="GFR79237.1"/>
    <property type="molecule type" value="Genomic_DNA"/>
</dbReference>
<feature type="compositionally biased region" description="Polar residues" evidence="1">
    <location>
        <begin position="737"/>
        <end position="746"/>
    </location>
</feature>
<protein>
    <submittedName>
        <fullName evidence="2">Uncharacterized protein</fullName>
    </submittedName>
</protein>
<feature type="region of interest" description="Disordered" evidence="1">
    <location>
        <begin position="586"/>
        <end position="608"/>
    </location>
</feature>
<organism evidence="2 3">
    <name type="scientific">Elysia marginata</name>
    <dbReference type="NCBI Taxonomy" id="1093978"/>
    <lineage>
        <taxon>Eukaryota</taxon>
        <taxon>Metazoa</taxon>
        <taxon>Spiralia</taxon>
        <taxon>Lophotrochozoa</taxon>
        <taxon>Mollusca</taxon>
        <taxon>Gastropoda</taxon>
        <taxon>Heterobranchia</taxon>
        <taxon>Euthyneura</taxon>
        <taxon>Panpulmonata</taxon>
        <taxon>Sacoglossa</taxon>
        <taxon>Placobranchoidea</taxon>
        <taxon>Plakobranchidae</taxon>
        <taxon>Elysia</taxon>
    </lineage>
</organism>
<sequence>MRSISCQVTTIEDSEDEEVTVHADKENERVSTLGRPPRSSSLGRNKDSGKGKKVGGKAGAPAEPGAGQFRRAGSLKEEKNCGGKEAAVKPVEKEKEKEKTSIFSKIFGRKKKDRDKLLMPPPPAPPPPPQHPPAPPSSASGSDVHSEGRETNKEKEYATFSAQFPPPEWMWYQQQLEKQKRTENWVTHQSSKASTAVGGSRTTNVPGSKVTSRPPMPVKVSNHYTSSHRKSLISLHHGHENYVPMGAIHSGGGHLGHCGPDVVKVGGPQMIRADNLYESFRNPLPPPLPKSRDHHHHRKSRDFDSLRRAGVPHQHPRQSEYDVIDNPGDVTPLHTSNVYHSVSALSPVIAFNEDTSSTYAKLLKQQPQLGPLHSTPRVNLPGGQSERSAYRVEGHEARDRIYGPTSHGHHRHKGSKSHRSRRKAQRIYSYYTGGGGAGSDISYEYKGKLPNKNSSRAQSRDSGVNCVGLAKAKGQADPVYENTGKSEQQQRRNPQNQPSQEKSSSPNHVHFERSVGGGAEGESVSYPGHQANANDTTNQAYNSVVYAGDSTNQAYNSVVYGSMMETGIGGAAPSVMYGTISTSQMDGPAAMHQKDSLQSGYYNDDDEDSSIPASALIRCQVEINPTANRVEKGGEEEELHSSPESVVDVDGQASPGIREVSGSSDGVIELAVGGEVQGEKDTDDEAEEDPESSDGEENARPTHFFVRGGVGHDGDDEETEEEGEGHYNGRRDHPRHNSFSEQTTVVSHVRDSAPKSAHDQAKLTESARDHGDRASPKMQSSVQLIPSRKPSSSEASSSNSCPASSRDQFVLDSGFSSPRNPEGAAVSSGNSANSYGGGQEGKPSWSHPHHELLAVPHHHHHHQVGEDEAVGSSDGGHHTNSSDVNMASSEQHSGSTTNGDSSCDTHHPNTYSMPSGAMQAFTLPSHSSTGFALQQGPSVQYAPVSQQQQLQSQNAIHMYQPVARVVPHPDLYNNNTHNGNASLYIQQNAAVMPLPLHPNTVVLNGQPSSSSSVESKGKLSDRDLWKQNNTPNDLHKFEEEQLAKKYGVNGEFEVMGVL</sequence>
<feature type="compositionally biased region" description="Polar residues" evidence="1">
    <location>
        <begin position="1"/>
        <end position="11"/>
    </location>
</feature>
<gene>
    <name evidence="2" type="ORF">ElyMa_005868600</name>
</gene>
<feature type="compositionally biased region" description="Basic and acidic residues" evidence="1">
    <location>
        <begin position="1015"/>
        <end position="1025"/>
    </location>
</feature>
<feature type="compositionally biased region" description="Low complexity" evidence="1">
    <location>
        <begin position="491"/>
        <end position="501"/>
    </location>
</feature>
<feature type="compositionally biased region" description="Polar residues" evidence="1">
    <location>
        <begin position="878"/>
        <end position="913"/>
    </location>
</feature>
<feature type="compositionally biased region" description="Basic and acidic residues" evidence="1">
    <location>
        <begin position="748"/>
        <end position="775"/>
    </location>
</feature>
<feature type="compositionally biased region" description="Polar residues" evidence="1">
    <location>
        <begin position="200"/>
        <end position="211"/>
    </location>
</feature>
<comment type="caution">
    <text evidence="2">The sequence shown here is derived from an EMBL/GenBank/DDBJ whole genome shotgun (WGS) entry which is preliminary data.</text>
</comment>
<feature type="region of interest" description="Disordered" evidence="1">
    <location>
        <begin position="1001"/>
        <end position="1031"/>
    </location>
</feature>
<keyword evidence="3" id="KW-1185">Reference proteome</keyword>
<feature type="region of interest" description="Disordered" evidence="1">
    <location>
        <begin position="1"/>
        <end position="155"/>
    </location>
</feature>
<feature type="compositionally biased region" description="Basic and acidic residues" evidence="1">
    <location>
        <begin position="19"/>
        <end position="29"/>
    </location>
</feature>
<dbReference type="Proteomes" id="UP000762676">
    <property type="component" value="Unassembled WGS sequence"/>
</dbReference>
<feature type="compositionally biased region" description="Pro residues" evidence="1">
    <location>
        <begin position="119"/>
        <end position="136"/>
    </location>
</feature>
<feature type="region of interest" description="Disordered" evidence="1">
    <location>
        <begin position="189"/>
        <end position="218"/>
    </location>
</feature>
<reference evidence="2 3" key="1">
    <citation type="journal article" date="2021" name="Elife">
        <title>Chloroplast acquisition without the gene transfer in kleptoplastic sea slugs, Plakobranchus ocellatus.</title>
        <authorList>
            <person name="Maeda T."/>
            <person name="Takahashi S."/>
            <person name="Yoshida T."/>
            <person name="Shimamura S."/>
            <person name="Takaki Y."/>
            <person name="Nagai Y."/>
            <person name="Toyoda A."/>
            <person name="Suzuki Y."/>
            <person name="Arimoto A."/>
            <person name="Ishii H."/>
            <person name="Satoh N."/>
            <person name="Nishiyama T."/>
            <person name="Hasebe M."/>
            <person name="Maruyama T."/>
            <person name="Minagawa J."/>
            <person name="Obokata J."/>
            <person name="Shigenobu S."/>
        </authorList>
    </citation>
    <scope>NUCLEOTIDE SEQUENCE [LARGE SCALE GENOMIC DNA]</scope>
</reference>
<feature type="compositionally biased region" description="Low complexity" evidence="1">
    <location>
        <begin position="823"/>
        <end position="834"/>
    </location>
</feature>
<evidence type="ECO:0000256" key="1">
    <source>
        <dbReference type="SAM" id="MobiDB-lite"/>
    </source>
</evidence>
<name>A0AAV4G0M3_9GAST</name>
<feature type="region of interest" description="Disordered" evidence="1">
    <location>
        <begin position="628"/>
        <end position="923"/>
    </location>
</feature>
<feature type="region of interest" description="Disordered" evidence="1">
    <location>
        <begin position="367"/>
        <end position="423"/>
    </location>
</feature>
<feature type="compositionally biased region" description="Low complexity" evidence="1">
    <location>
        <begin position="786"/>
        <end position="805"/>
    </location>
</feature>
<feature type="compositionally biased region" description="Acidic residues" evidence="1">
    <location>
        <begin position="714"/>
        <end position="723"/>
    </location>
</feature>
<evidence type="ECO:0000313" key="2">
    <source>
        <dbReference type="EMBL" id="GFR79237.1"/>
    </source>
</evidence>
<feature type="compositionally biased region" description="Basic and acidic residues" evidence="1">
    <location>
        <begin position="74"/>
        <end position="100"/>
    </location>
</feature>
<proteinExistence type="predicted"/>